<evidence type="ECO:0000313" key="2">
    <source>
        <dbReference type="EMBL" id="QNH54558.1"/>
    </source>
</evidence>
<keyword evidence="1" id="KW-0812">Transmembrane</keyword>
<keyword evidence="3" id="KW-1185">Reference proteome</keyword>
<organism evidence="2 3">
    <name type="scientific">Selenomonas timonae</name>
    <dbReference type="NCBI Taxonomy" id="2754044"/>
    <lineage>
        <taxon>Bacteria</taxon>
        <taxon>Bacillati</taxon>
        <taxon>Bacillota</taxon>
        <taxon>Negativicutes</taxon>
        <taxon>Selenomonadales</taxon>
        <taxon>Selenomonadaceae</taxon>
        <taxon>Selenomonas</taxon>
    </lineage>
</organism>
<keyword evidence="1" id="KW-0472">Membrane</keyword>
<keyword evidence="1" id="KW-1133">Transmembrane helix</keyword>
<feature type="transmembrane region" description="Helical" evidence="1">
    <location>
        <begin position="21"/>
        <end position="44"/>
    </location>
</feature>
<dbReference type="AlphaFoldDB" id="A0A7G7VKB5"/>
<dbReference type="RefSeq" id="WP_185980522.1">
    <property type="nucleotide sequence ID" value="NZ_CP060204.1"/>
</dbReference>
<name>A0A7G7VKB5_9FIRM</name>
<dbReference type="Proteomes" id="UP000515480">
    <property type="component" value="Chromosome"/>
</dbReference>
<dbReference type="KEGG" id="stim:H1B31_00845"/>
<accession>A0A7G7VKB5</accession>
<gene>
    <name evidence="2" type="ORF">H1B31_00845</name>
</gene>
<evidence type="ECO:0000256" key="1">
    <source>
        <dbReference type="SAM" id="Phobius"/>
    </source>
</evidence>
<sequence>MERRQAIPKDTNGARGFLLMELAVSLPIFVLLLSFLAFAVVWSWRSYQNEIADAELRQEMQIAAARIVESALLSDHIGERQRGVYEMEQETYGAQISRGARERYWLSDGRLVLNAVTSPITGAFSGAGVHIKAFSVREDALHPRLYHIEMRGMSMVTGRTYSLATSVYLREDIGGK</sequence>
<proteinExistence type="predicted"/>
<protein>
    <submittedName>
        <fullName evidence="2">Prepilin-type cleavage/methylation protein</fullName>
    </submittedName>
</protein>
<evidence type="ECO:0000313" key="3">
    <source>
        <dbReference type="Proteomes" id="UP000515480"/>
    </source>
</evidence>
<dbReference type="EMBL" id="CP060204">
    <property type="protein sequence ID" value="QNH54558.1"/>
    <property type="molecule type" value="Genomic_DNA"/>
</dbReference>
<reference evidence="2 3" key="1">
    <citation type="submission" date="2020-07" db="EMBL/GenBank/DDBJ databases">
        <title>Complete genome and description of Selenomonas timonensis sp. nov., a new bacterium isolated from a gingivitis subject.</title>
        <authorList>
            <person name="Antezack A."/>
        </authorList>
    </citation>
    <scope>NUCLEOTIDE SEQUENCE [LARGE SCALE GENOMIC DNA]</scope>
    <source>
        <strain evidence="2 3">Marseille-Q3039</strain>
    </source>
</reference>